<accession>A0AAD5IZN5</accession>
<evidence type="ECO:0000256" key="1">
    <source>
        <dbReference type="ARBA" id="ARBA00006484"/>
    </source>
</evidence>
<comment type="caution">
    <text evidence="5">The sequence shown here is derived from an EMBL/GenBank/DDBJ whole genome shotgun (WGS) entry which is preliminary data.</text>
</comment>
<dbReference type="Pfam" id="PF00106">
    <property type="entry name" value="adh_short"/>
    <property type="match status" value="2"/>
</dbReference>
<evidence type="ECO:0000256" key="2">
    <source>
        <dbReference type="ARBA" id="ARBA00022857"/>
    </source>
</evidence>
<proteinExistence type="inferred from homology"/>
<evidence type="ECO:0000313" key="5">
    <source>
        <dbReference type="EMBL" id="KAI9181564.1"/>
    </source>
</evidence>
<organism evidence="5 6">
    <name type="scientific">Acer negundo</name>
    <name type="common">Box elder</name>
    <dbReference type="NCBI Taxonomy" id="4023"/>
    <lineage>
        <taxon>Eukaryota</taxon>
        <taxon>Viridiplantae</taxon>
        <taxon>Streptophyta</taxon>
        <taxon>Embryophyta</taxon>
        <taxon>Tracheophyta</taxon>
        <taxon>Spermatophyta</taxon>
        <taxon>Magnoliopsida</taxon>
        <taxon>eudicotyledons</taxon>
        <taxon>Gunneridae</taxon>
        <taxon>Pentapetalae</taxon>
        <taxon>rosids</taxon>
        <taxon>malvids</taxon>
        <taxon>Sapindales</taxon>
        <taxon>Sapindaceae</taxon>
        <taxon>Hippocastanoideae</taxon>
        <taxon>Acereae</taxon>
        <taxon>Acer</taxon>
    </lineage>
</organism>
<gene>
    <name evidence="5" type="ORF">LWI28_016216</name>
</gene>
<dbReference type="InterPro" id="IPR045313">
    <property type="entry name" value="CBR1-like"/>
</dbReference>
<dbReference type="InterPro" id="IPR002347">
    <property type="entry name" value="SDR_fam"/>
</dbReference>
<keyword evidence="6" id="KW-1185">Reference proteome</keyword>
<comment type="similarity">
    <text evidence="1 4">Belongs to the short-chain dehydrogenases/reductases (SDR) family.</text>
</comment>
<evidence type="ECO:0000313" key="6">
    <source>
        <dbReference type="Proteomes" id="UP001064489"/>
    </source>
</evidence>
<dbReference type="PANTHER" id="PTHR43490">
    <property type="entry name" value="(+)-NEOMENTHOL DEHYDROGENASE"/>
    <property type="match status" value="1"/>
</dbReference>
<reference evidence="5" key="2">
    <citation type="submission" date="2023-02" db="EMBL/GenBank/DDBJ databases">
        <authorList>
            <person name="Swenson N.G."/>
            <person name="Wegrzyn J.L."/>
            <person name="Mcevoy S.L."/>
        </authorList>
    </citation>
    <scope>NUCLEOTIDE SEQUENCE</scope>
    <source>
        <strain evidence="5">91603</strain>
        <tissue evidence="5">Leaf</tissue>
    </source>
</reference>
<dbReference type="AlphaFoldDB" id="A0AAD5IZN5"/>
<dbReference type="GO" id="GO:0016616">
    <property type="term" value="F:oxidoreductase activity, acting on the CH-OH group of donors, NAD or NADP as acceptor"/>
    <property type="evidence" value="ECO:0007669"/>
    <property type="project" value="InterPro"/>
</dbReference>
<dbReference type="CDD" id="cd05324">
    <property type="entry name" value="carb_red_PTCR-like_SDR_c"/>
    <property type="match status" value="1"/>
</dbReference>
<dbReference type="Proteomes" id="UP001064489">
    <property type="component" value="Chromosome 4"/>
</dbReference>
<dbReference type="EMBL" id="JAJSOW010000101">
    <property type="protein sequence ID" value="KAI9181564.1"/>
    <property type="molecule type" value="Genomic_DNA"/>
</dbReference>
<dbReference type="PRINTS" id="PR00081">
    <property type="entry name" value="GDHRDH"/>
</dbReference>
<keyword evidence="2" id="KW-0521">NADP</keyword>
<dbReference type="PRINTS" id="PR00080">
    <property type="entry name" value="SDRFAMILY"/>
</dbReference>
<dbReference type="FunFam" id="3.40.50.720:FF:000312">
    <property type="entry name" value="(+)-neomenthol dehydrogenase"/>
    <property type="match status" value="1"/>
</dbReference>
<dbReference type="SUPFAM" id="SSF51735">
    <property type="entry name" value="NAD(P)-binding Rossmann-fold domains"/>
    <property type="match status" value="2"/>
</dbReference>
<name>A0AAD5IZN5_ACENE</name>
<dbReference type="InterPro" id="IPR036291">
    <property type="entry name" value="NAD(P)-bd_dom_sf"/>
</dbReference>
<reference evidence="5" key="1">
    <citation type="journal article" date="2022" name="Plant J.">
        <title>Strategies of tolerance reflected in two North American maple genomes.</title>
        <authorList>
            <person name="McEvoy S.L."/>
            <person name="Sezen U.U."/>
            <person name="Trouern-Trend A."/>
            <person name="McMahon S.M."/>
            <person name="Schaberg P.G."/>
            <person name="Yang J."/>
            <person name="Wegrzyn J.L."/>
            <person name="Swenson N.G."/>
        </authorList>
    </citation>
    <scope>NUCLEOTIDE SEQUENCE</scope>
    <source>
        <strain evidence="5">91603</strain>
    </source>
</reference>
<evidence type="ECO:0000256" key="3">
    <source>
        <dbReference type="ARBA" id="ARBA00023002"/>
    </source>
</evidence>
<keyword evidence="3" id="KW-0560">Oxidoreductase</keyword>
<evidence type="ECO:0000256" key="4">
    <source>
        <dbReference type="RuleBase" id="RU000363"/>
    </source>
</evidence>
<dbReference type="Gene3D" id="3.40.50.720">
    <property type="entry name" value="NAD(P)-binding Rossmann-like Domain"/>
    <property type="match status" value="2"/>
</dbReference>
<dbReference type="GO" id="GO:0016020">
    <property type="term" value="C:membrane"/>
    <property type="evidence" value="ECO:0007669"/>
    <property type="project" value="TreeGrafter"/>
</dbReference>
<dbReference type="PANTHER" id="PTHR43490:SF98">
    <property type="entry name" value="OS02G0640600 PROTEIN"/>
    <property type="match status" value="1"/>
</dbReference>
<sequence length="370" mass="40087">MEEVTKRYAVVTGANKGIGLEICRQLASNGITVVLTARDEKRGVEAVQKLKESGFDNLIFHQLDVTDPASIQSLADFITSQFGKLDILVNNAGIGGVDVHDPDALAAAAKDGQPIKWNEIITQTYELAEKGLETNYFGAKRMCEVLIPLLQLSDSPRIVNVSSTTGLLKNVTNEWAKGVLSDADNVTEEKIDEVLNEYLKDFKEGSKGWPVNMAAYILSKAAMNAYTRILAKKYPNFCINSVCPGYVKTDLNFNTGVLSVEEGAESAVRLALLPNGGPSGLFFSRKEEYAVVTGANKGIGLEICKQLASSGITVALTARDEKRGVEAVQKLKESGFDNLIFHQLDVTDPASIQSSADFITSQFGKLDILI</sequence>
<protein>
    <submittedName>
        <fullName evidence="5">Uncharacterized protein</fullName>
    </submittedName>
</protein>